<dbReference type="GO" id="GO:0005975">
    <property type="term" value="P:carbohydrate metabolic process"/>
    <property type="evidence" value="ECO:0007669"/>
    <property type="project" value="InterPro"/>
</dbReference>
<feature type="non-terminal residue" evidence="4">
    <location>
        <position position="441"/>
    </location>
</feature>
<evidence type="ECO:0000259" key="3">
    <source>
        <dbReference type="Pfam" id="PF02836"/>
    </source>
</evidence>
<dbReference type="PANTHER" id="PTHR42732">
    <property type="entry name" value="BETA-GALACTOSIDASE"/>
    <property type="match status" value="1"/>
</dbReference>
<sequence>MKTVELNRGWHHISENGDDYVSLPYESQCYGKISLDMIPEIGAAHAFADIAGAEGVIDVFVDGECAGTLPGGVRELCDLGALKGGRTSLRLEMEDGGAVRGGVTVHYTHADTYIRPHGLFVRTDSIADGKALLTVTADVTGTETEKTKLVLELVIYNARGRRSCRKTKTFVYAGGDKTVTVPVKMRSAYAYESDKPYLYKISAVLRTQDGDVLDESETSFGVRVQGAFEPGGMIGATVPHGSAILGGSSYPDAERRKLSALRDLGYNTVRYIGCPSEAALAAADELGLKVIVDIFDNWTYPREGSLSHISFASCCARRAAYAVSVVRNHPSVVMYSAGNKCEESYGRRGAELAEEIFAAVRLADPSRPVGWAIGKLVPTAGELTAHGVGLAEIAKAGDAELIAMGDRLGLPEEAAEGVARIADVLLCSGGISAPEGVPYMR</sequence>
<dbReference type="GO" id="GO:0004553">
    <property type="term" value="F:hydrolase activity, hydrolyzing O-glycosyl compounds"/>
    <property type="evidence" value="ECO:0007669"/>
    <property type="project" value="InterPro"/>
</dbReference>
<name>A0A9D1TRV9_9FIRM</name>
<organism evidence="4 5">
    <name type="scientific">Candidatus Protoclostridium stercorigallinarum</name>
    <dbReference type="NCBI Taxonomy" id="2838741"/>
    <lineage>
        <taxon>Bacteria</taxon>
        <taxon>Bacillati</taxon>
        <taxon>Bacillota</taxon>
        <taxon>Clostridia</taxon>
        <taxon>Candidatus Protoclostridium</taxon>
    </lineage>
</organism>
<accession>A0A9D1TRV9</accession>
<dbReference type="InterPro" id="IPR006102">
    <property type="entry name" value="Ig-like_GH2"/>
</dbReference>
<comment type="similarity">
    <text evidence="1">Belongs to the glycosyl hydrolase 2 family.</text>
</comment>
<proteinExistence type="inferred from homology"/>
<dbReference type="Gene3D" id="2.60.40.10">
    <property type="entry name" value="Immunoglobulins"/>
    <property type="match status" value="1"/>
</dbReference>
<evidence type="ECO:0000259" key="2">
    <source>
        <dbReference type="Pfam" id="PF00703"/>
    </source>
</evidence>
<dbReference type="Pfam" id="PF02836">
    <property type="entry name" value="Glyco_hydro_2_C"/>
    <property type="match status" value="1"/>
</dbReference>
<dbReference type="SUPFAM" id="SSF51445">
    <property type="entry name" value="(Trans)glycosidases"/>
    <property type="match status" value="1"/>
</dbReference>
<evidence type="ECO:0008006" key="6">
    <source>
        <dbReference type="Google" id="ProtNLM"/>
    </source>
</evidence>
<reference evidence="4" key="2">
    <citation type="submission" date="2021-04" db="EMBL/GenBank/DDBJ databases">
        <authorList>
            <person name="Gilroy R."/>
        </authorList>
    </citation>
    <scope>NUCLEOTIDE SEQUENCE</scope>
    <source>
        <strain evidence="4">12435</strain>
    </source>
</reference>
<dbReference type="InterPro" id="IPR051913">
    <property type="entry name" value="GH2_Domain-Containing"/>
</dbReference>
<evidence type="ECO:0000256" key="1">
    <source>
        <dbReference type="ARBA" id="ARBA00007401"/>
    </source>
</evidence>
<dbReference type="Pfam" id="PF00703">
    <property type="entry name" value="Glyco_hydro_2"/>
    <property type="match status" value="1"/>
</dbReference>
<evidence type="ECO:0000313" key="5">
    <source>
        <dbReference type="Proteomes" id="UP000823990"/>
    </source>
</evidence>
<gene>
    <name evidence="4" type="ORF">H9892_05900</name>
</gene>
<feature type="domain" description="Glycoside hydrolase family 2 immunoglobulin-like beta-sandwich" evidence="2">
    <location>
        <begin position="113"/>
        <end position="223"/>
    </location>
</feature>
<feature type="domain" description="Glycoside hydrolase family 2 catalytic" evidence="3">
    <location>
        <begin position="310"/>
        <end position="372"/>
    </location>
</feature>
<dbReference type="SUPFAM" id="SSF49303">
    <property type="entry name" value="beta-Galactosidase/glucuronidase domain"/>
    <property type="match status" value="1"/>
</dbReference>
<dbReference type="EMBL" id="DXHS01000094">
    <property type="protein sequence ID" value="HIW02854.1"/>
    <property type="molecule type" value="Genomic_DNA"/>
</dbReference>
<dbReference type="InterPro" id="IPR006103">
    <property type="entry name" value="Glyco_hydro_2_cat"/>
</dbReference>
<comment type="caution">
    <text evidence="4">The sequence shown here is derived from an EMBL/GenBank/DDBJ whole genome shotgun (WGS) entry which is preliminary data.</text>
</comment>
<dbReference type="Proteomes" id="UP000823990">
    <property type="component" value="Unassembled WGS sequence"/>
</dbReference>
<protein>
    <recommendedName>
        <fullName evidence="6">Beta-galactosidase</fullName>
    </recommendedName>
</protein>
<dbReference type="InterPro" id="IPR013783">
    <property type="entry name" value="Ig-like_fold"/>
</dbReference>
<dbReference type="PANTHER" id="PTHR42732:SF1">
    <property type="entry name" value="BETA-MANNOSIDASE"/>
    <property type="match status" value="1"/>
</dbReference>
<dbReference type="InterPro" id="IPR036156">
    <property type="entry name" value="Beta-gal/glucu_dom_sf"/>
</dbReference>
<reference evidence="4" key="1">
    <citation type="journal article" date="2021" name="PeerJ">
        <title>Extensive microbial diversity within the chicken gut microbiome revealed by metagenomics and culture.</title>
        <authorList>
            <person name="Gilroy R."/>
            <person name="Ravi A."/>
            <person name="Getino M."/>
            <person name="Pursley I."/>
            <person name="Horton D.L."/>
            <person name="Alikhan N.F."/>
            <person name="Baker D."/>
            <person name="Gharbi K."/>
            <person name="Hall N."/>
            <person name="Watson M."/>
            <person name="Adriaenssens E.M."/>
            <person name="Foster-Nyarko E."/>
            <person name="Jarju S."/>
            <person name="Secka A."/>
            <person name="Antonio M."/>
            <person name="Oren A."/>
            <person name="Chaudhuri R.R."/>
            <person name="La Ragione R."/>
            <person name="Hildebrand F."/>
            <person name="Pallen M.J."/>
        </authorList>
    </citation>
    <scope>NUCLEOTIDE SEQUENCE</scope>
    <source>
        <strain evidence="4">12435</strain>
    </source>
</reference>
<dbReference type="Gene3D" id="3.20.20.80">
    <property type="entry name" value="Glycosidases"/>
    <property type="match status" value="1"/>
</dbReference>
<dbReference type="AlphaFoldDB" id="A0A9D1TRV9"/>
<evidence type="ECO:0000313" key="4">
    <source>
        <dbReference type="EMBL" id="HIW02854.1"/>
    </source>
</evidence>
<dbReference type="InterPro" id="IPR017853">
    <property type="entry name" value="GH"/>
</dbReference>